<accession>A0A848N070</accession>
<reference evidence="1 2" key="1">
    <citation type="submission" date="2020-04" db="EMBL/GenBank/DDBJ databases">
        <authorList>
            <person name="Abaymova A."/>
            <person name="Teymurazov M."/>
            <person name="Tazyna O."/>
            <person name="Chatushin Y."/>
            <person name="Svetoch E."/>
            <person name="Pereligyn V."/>
            <person name="Pohylenko V."/>
            <person name="Platonov M."/>
            <person name="Kartsev N."/>
            <person name="Skryabin Y."/>
            <person name="Sizova A."/>
            <person name="Solomentsev V."/>
            <person name="Kislichkina A."/>
            <person name="Bogun A."/>
        </authorList>
    </citation>
    <scope>NUCLEOTIDE SEQUENCE [LARGE SCALE GENOMIC DNA]</scope>
    <source>
        <strain evidence="2">SCPM-O-B-8398 (E28)</strain>
    </source>
</reference>
<dbReference type="EMBL" id="JABCAG010000067">
    <property type="protein sequence ID" value="NMP59638.1"/>
    <property type="molecule type" value="Genomic_DNA"/>
</dbReference>
<gene>
    <name evidence="1" type="ORF">HI921_14420</name>
</gene>
<dbReference type="Proteomes" id="UP000557857">
    <property type="component" value="Unassembled WGS sequence"/>
</dbReference>
<protein>
    <submittedName>
        <fullName evidence="1">Uncharacterized protein</fullName>
    </submittedName>
</protein>
<sequence>MKSKLFLVLPIIFICLSSILIYQSRNRRNDYRSTIESSSIPEPSAFEQLQKGKNKEIVDLGEAMITFVHFEDVNQAILSIGDEEIHFPLSVTNIDKNQFELIGLADSPSNLTIGSTFGLAQDTNQQHYYYPLENE</sequence>
<proteinExistence type="predicted"/>
<dbReference type="RefSeq" id="WP_169059153.1">
    <property type="nucleotide sequence ID" value="NZ_JABCAG010000067.1"/>
</dbReference>
<dbReference type="AlphaFoldDB" id="A0A848N070"/>
<comment type="caution">
    <text evidence="1">The sequence shown here is derived from an EMBL/GenBank/DDBJ whole genome shotgun (WGS) entry which is preliminary data.</text>
</comment>
<evidence type="ECO:0000313" key="2">
    <source>
        <dbReference type="Proteomes" id="UP000557857"/>
    </source>
</evidence>
<name>A0A848N070_ENTMU</name>
<organism evidence="1 2">
    <name type="scientific">Enterococcus mundtii</name>
    <dbReference type="NCBI Taxonomy" id="53346"/>
    <lineage>
        <taxon>Bacteria</taxon>
        <taxon>Bacillati</taxon>
        <taxon>Bacillota</taxon>
        <taxon>Bacilli</taxon>
        <taxon>Lactobacillales</taxon>
        <taxon>Enterococcaceae</taxon>
        <taxon>Enterococcus</taxon>
    </lineage>
</organism>
<evidence type="ECO:0000313" key="1">
    <source>
        <dbReference type="EMBL" id="NMP59638.1"/>
    </source>
</evidence>